<dbReference type="GO" id="GO:0003677">
    <property type="term" value="F:DNA binding"/>
    <property type="evidence" value="ECO:0007669"/>
    <property type="project" value="InterPro"/>
</dbReference>
<comment type="subcellular location">
    <subcellularLocation>
        <location evidence="1">Nucleus</location>
    </subcellularLocation>
</comment>
<evidence type="ECO:0000313" key="6">
    <source>
        <dbReference type="EMBL" id="KAG0017379.1"/>
    </source>
</evidence>
<dbReference type="InterPro" id="IPR007811">
    <property type="entry name" value="RPC4"/>
</dbReference>
<feature type="compositionally biased region" description="Basic and acidic residues" evidence="5">
    <location>
        <begin position="204"/>
        <end position="230"/>
    </location>
</feature>
<proteinExistence type="predicted"/>
<dbReference type="GO" id="GO:0042797">
    <property type="term" value="P:tRNA transcription by RNA polymerase III"/>
    <property type="evidence" value="ECO:0007669"/>
    <property type="project" value="TreeGrafter"/>
</dbReference>
<evidence type="ECO:0000256" key="2">
    <source>
        <dbReference type="ARBA" id="ARBA00022478"/>
    </source>
</evidence>
<sequence length="482" mass="49921">MSEDAGSSSTNPRAGTSASRPAGSGSSGSIGSIQTPTATPAGRLTSLRGRGGSTAASSSTRGGANKTKFTPTIPTKRNKKDAAPSLLEEARAGTEAGGSSHRGRGGRGGRGAGRGRGRVDEMNITASGPFSLGPAAFARSRQAAAGGGASGAHSSYTGIQAIKVEGGDLTGEDQDYYGAAAVDMKFGSVATDASAPTGLENPTDDIKTTNIKEEKLKEQDMESSRKNKDYGIKTFEGTMQDENDGDDEDIKLKLEGPAQDLLPSWAEDQMFFFQFPSVMPAFKPRVVTQVPMSSVVSSSASSPGGSSMYSTPDGVEKSEYGEDGLMTVKSEPMDTDRPILIADNDLAQIKGEQRDSRIGIPGLGAGADGSGTSSAPAGQRAKPKASATAANKPVEKEEPTESHLEQEGKIGRLLIYKSGKVKMQIGDIVMDVSAGSECSFLQDVVVVDSNNKQAFVMGSVQKRMVCVPNLTQLLSGLEASDA</sequence>
<feature type="region of interest" description="Disordered" evidence="5">
    <location>
        <begin position="1"/>
        <end position="129"/>
    </location>
</feature>
<dbReference type="AlphaFoldDB" id="A0A9P6T1B8"/>
<evidence type="ECO:0000256" key="3">
    <source>
        <dbReference type="ARBA" id="ARBA00023163"/>
    </source>
</evidence>
<evidence type="ECO:0000256" key="1">
    <source>
        <dbReference type="ARBA" id="ARBA00004123"/>
    </source>
</evidence>
<dbReference type="Proteomes" id="UP000703661">
    <property type="component" value="Unassembled WGS sequence"/>
</dbReference>
<evidence type="ECO:0000256" key="5">
    <source>
        <dbReference type="SAM" id="MobiDB-lite"/>
    </source>
</evidence>
<dbReference type="Pfam" id="PF05132">
    <property type="entry name" value="RNA_pol_Rpc4"/>
    <property type="match status" value="1"/>
</dbReference>
<feature type="compositionally biased region" description="Polar residues" evidence="5">
    <location>
        <begin position="1"/>
        <end position="13"/>
    </location>
</feature>
<evidence type="ECO:0000313" key="7">
    <source>
        <dbReference type="Proteomes" id="UP000703661"/>
    </source>
</evidence>
<feature type="compositionally biased region" description="Low complexity" evidence="5">
    <location>
        <begin position="295"/>
        <end position="310"/>
    </location>
</feature>
<dbReference type="PANTHER" id="PTHR13408">
    <property type="entry name" value="DNA-DIRECTED RNA POLYMERASE III"/>
    <property type="match status" value="1"/>
</dbReference>
<comment type="caution">
    <text evidence="6">The sequence shown here is derived from an EMBL/GenBank/DDBJ whole genome shotgun (WGS) entry which is preliminary data.</text>
</comment>
<dbReference type="EMBL" id="JAAAID010000448">
    <property type="protein sequence ID" value="KAG0017379.1"/>
    <property type="molecule type" value="Genomic_DNA"/>
</dbReference>
<evidence type="ECO:0008006" key="8">
    <source>
        <dbReference type="Google" id="ProtNLM"/>
    </source>
</evidence>
<feature type="region of interest" description="Disordered" evidence="5">
    <location>
        <begin position="357"/>
        <end position="406"/>
    </location>
</feature>
<feature type="region of interest" description="Disordered" evidence="5">
    <location>
        <begin position="192"/>
        <end position="230"/>
    </location>
</feature>
<dbReference type="GO" id="GO:0005666">
    <property type="term" value="C:RNA polymerase III complex"/>
    <property type="evidence" value="ECO:0007669"/>
    <property type="project" value="InterPro"/>
</dbReference>
<keyword evidence="7" id="KW-1185">Reference proteome</keyword>
<feature type="compositionally biased region" description="Low complexity" evidence="5">
    <location>
        <begin position="42"/>
        <end position="64"/>
    </location>
</feature>
<feature type="compositionally biased region" description="Basic and acidic residues" evidence="5">
    <location>
        <begin position="393"/>
        <end position="406"/>
    </location>
</feature>
<protein>
    <recommendedName>
        <fullName evidence="8">RNA polymerase III RPC4-domain-containing protein</fullName>
    </recommendedName>
</protein>
<keyword evidence="4" id="KW-0539">Nucleus</keyword>
<keyword evidence="2" id="KW-0240">DNA-directed RNA polymerase</keyword>
<evidence type="ECO:0000256" key="4">
    <source>
        <dbReference type="ARBA" id="ARBA00023242"/>
    </source>
</evidence>
<accession>A0A9P6T1B8</accession>
<name>A0A9P6T1B8_9FUNG</name>
<dbReference type="OrthoDB" id="5836119at2759"/>
<dbReference type="PANTHER" id="PTHR13408:SF0">
    <property type="entry name" value="DNA-DIRECTED RNA POLYMERASE III SUBUNIT RPC4"/>
    <property type="match status" value="1"/>
</dbReference>
<reference evidence="6" key="1">
    <citation type="journal article" date="2020" name="Fungal Divers.">
        <title>Resolving the Mortierellaceae phylogeny through synthesis of multi-gene phylogenetics and phylogenomics.</title>
        <authorList>
            <person name="Vandepol N."/>
            <person name="Liber J."/>
            <person name="Desiro A."/>
            <person name="Na H."/>
            <person name="Kennedy M."/>
            <person name="Barry K."/>
            <person name="Grigoriev I.V."/>
            <person name="Miller A.N."/>
            <person name="O'Donnell K."/>
            <person name="Stajich J.E."/>
            <person name="Bonito G."/>
        </authorList>
    </citation>
    <scope>NUCLEOTIDE SEQUENCE</scope>
    <source>
        <strain evidence="6">NRRL 2769</strain>
    </source>
</reference>
<feature type="region of interest" description="Disordered" evidence="5">
    <location>
        <begin position="295"/>
        <end position="319"/>
    </location>
</feature>
<gene>
    <name evidence="6" type="ORF">BGZ80_008325</name>
</gene>
<feature type="compositionally biased region" description="Low complexity" evidence="5">
    <location>
        <begin position="14"/>
        <end position="32"/>
    </location>
</feature>
<keyword evidence="3" id="KW-0804">Transcription</keyword>
<organism evidence="6 7">
    <name type="scientific">Entomortierella chlamydospora</name>
    <dbReference type="NCBI Taxonomy" id="101097"/>
    <lineage>
        <taxon>Eukaryota</taxon>
        <taxon>Fungi</taxon>
        <taxon>Fungi incertae sedis</taxon>
        <taxon>Mucoromycota</taxon>
        <taxon>Mortierellomycotina</taxon>
        <taxon>Mortierellomycetes</taxon>
        <taxon>Mortierellales</taxon>
        <taxon>Mortierellaceae</taxon>
        <taxon>Entomortierella</taxon>
    </lineage>
</organism>